<feature type="coiled-coil region" evidence="1">
    <location>
        <begin position="132"/>
        <end position="191"/>
    </location>
</feature>
<dbReference type="KEGG" id="dpo:4817005"/>
<evidence type="ECO:0000256" key="2">
    <source>
        <dbReference type="SAM" id="MobiDB-lite"/>
    </source>
</evidence>
<feature type="region of interest" description="Disordered" evidence="2">
    <location>
        <begin position="406"/>
        <end position="435"/>
    </location>
</feature>
<dbReference type="Proteomes" id="UP000001819">
    <property type="component" value="Chromosome 4"/>
</dbReference>
<protein>
    <submittedName>
        <fullName evidence="4">Intersectin-2 isoform X1</fullName>
    </submittedName>
</protein>
<evidence type="ECO:0000313" key="4">
    <source>
        <dbReference type="RefSeq" id="XP_001356468.3"/>
    </source>
</evidence>
<reference evidence="4" key="1">
    <citation type="submission" date="2025-08" db="UniProtKB">
        <authorList>
            <consortium name="RefSeq"/>
        </authorList>
    </citation>
    <scope>IDENTIFICATION</scope>
    <source>
        <strain evidence="4">MV-25-SWS-2005</strain>
        <tissue evidence="4">Whole body</tissue>
    </source>
</reference>
<dbReference type="InParanoid" id="A0A6I8UJF5"/>
<evidence type="ECO:0000256" key="1">
    <source>
        <dbReference type="SAM" id="Coils"/>
    </source>
</evidence>
<feature type="compositionally biased region" description="Basic and acidic residues" evidence="2">
    <location>
        <begin position="425"/>
        <end position="435"/>
    </location>
</feature>
<gene>
    <name evidence="4" type="primary">LOC4817005</name>
</gene>
<accession>A0A6I8UJF5</accession>
<keyword evidence="1" id="KW-0175">Coiled coil</keyword>
<feature type="compositionally biased region" description="Acidic residues" evidence="2">
    <location>
        <begin position="406"/>
        <end position="421"/>
    </location>
</feature>
<sequence>MARLVFSDKDHSAYDPKKYKVVHKNHWRQVSLLLQPSHKKWWEDPDVIVAFNLPRISARLERLMGTNVVKLTDRAYMKELRERIDEDYRKQLLSRIRAREMKEVERERMLIIEGKSDVIPDELADDPIFMVNKDANLEIQKERSKLKTSREKNAERLKLQGVKWERERLQHAAQEAELLAKKRERQRAQKLLVEQYRTEDAERGMDLLRIENEDWRECEQSLKEFLESERAKMKERSLRVSQPFSSDPLDIQNIVRARQKFRETELRIRNQLEGKLKDGNTQITGQELNEFMEEAHRGSNETTIRDTSLDSIHGQLPTKYMDDITDVSDETIISEDAVSLTLAKQQYAEELEAEMEDEFNRGLLISKQQYDQLRFEDEKIVALRNAKDIRELYLLAEEIIMGDIIEEVEEGEEEGAEEQEIELPSSDHEPEAKPA</sequence>
<evidence type="ECO:0000313" key="3">
    <source>
        <dbReference type="Proteomes" id="UP000001819"/>
    </source>
</evidence>
<keyword evidence="3" id="KW-1185">Reference proteome</keyword>
<dbReference type="RefSeq" id="XP_001356468.3">
    <property type="nucleotide sequence ID" value="XM_001356432.4"/>
</dbReference>
<name>A0A6I8UJF5_DROPS</name>
<organism evidence="3 4">
    <name type="scientific">Drosophila pseudoobscura pseudoobscura</name>
    <name type="common">Fruit fly</name>
    <dbReference type="NCBI Taxonomy" id="46245"/>
    <lineage>
        <taxon>Eukaryota</taxon>
        <taxon>Metazoa</taxon>
        <taxon>Ecdysozoa</taxon>
        <taxon>Arthropoda</taxon>
        <taxon>Hexapoda</taxon>
        <taxon>Insecta</taxon>
        <taxon>Pterygota</taxon>
        <taxon>Neoptera</taxon>
        <taxon>Endopterygota</taxon>
        <taxon>Diptera</taxon>
        <taxon>Brachycera</taxon>
        <taxon>Muscomorpha</taxon>
        <taxon>Ephydroidea</taxon>
        <taxon>Drosophilidae</taxon>
        <taxon>Drosophila</taxon>
        <taxon>Sophophora</taxon>
    </lineage>
</organism>
<dbReference type="AlphaFoldDB" id="A0A6I8UJF5"/>
<proteinExistence type="predicted"/>